<evidence type="ECO:0000256" key="2">
    <source>
        <dbReference type="SAM" id="SignalP"/>
    </source>
</evidence>
<evidence type="ECO:0000313" key="4">
    <source>
        <dbReference type="Proteomes" id="UP000319257"/>
    </source>
</evidence>
<dbReference type="GeneID" id="41973433"/>
<dbReference type="RefSeq" id="XP_030995226.1">
    <property type="nucleotide sequence ID" value="XM_031140570.1"/>
</dbReference>
<evidence type="ECO:0000256" key="1">
    <source>
        <dbReference type="SAM" id="MobiDB-lite"/>
    </source>
</evidence>
<feature type="region of interest" description="Disordered" evidence="1">
    <location>
        <begin position="213"/>
        <end position="246"/>
    </location>
</feature>
<sequence>MVRSPAFASLLVAGLLAAQAAAAPPPSADKEELRSHTLPIIMPDPRPTVAPVDEEPLPPIVVSGGGDPVLSPNPAPLTTEDIPLDDEARKANEVGKSGETRKGDNVLQKFAKKLKKIFHRGPPPPPPTPEPWYQEQLLAAKFGTTQTGILPLETDISDALQARDLDHRDHAIAANAAAPTAAGFRHEEEFPFHPSFSRKTLYKLETLSITGSLHKPTEEAKPDPDKKKKKEKKEDKKKKNDDDKHVTDLLNAIDKMHTTTTTTKTTTKTKTMTTAKPKKHKAAGVIVEDIPDWKTYLAGPGPVVAQAPTPTVESTVTLLKTRIKFTTRTSVRTRTLFQTVWKQFTVTGFVTAQPTQPADATSSA</sequence>
<feature type="compositionally biased region" description="Basic and acidic residues" evidence="1">
    <location>
        <begin position="215"/>
        <end position="246"/>
    </location>
</feature>
<proteinExistence type="predicted"/>
<keyword evidence="4" id="KW-1185">Reference proteome</keyword>
<name>A0A507ART8_9PEZI</name>
<feature type="compositionally biased region" description="Basic and acidic residues" evidence="1">
    <location>
        <begin position="86"/>
        <end position="103"/>
    </location>
</feature>
<accession>A0A507ART8</accession>
<dbReference type="InParanoid" id="A0A507ART8"/>
<feature type="signal peptide" evidence="2">
    <location>
        <begin position="1"/>
        <end position="22"/>
    </location>
</feature>
<dbReference type="EMBL" id="SKBQ01000033">
    <property type="protein sequence ID" value="TPX13515.1"/>
    <property type="molecule type" value="Genomic_DNA"/>
</dbReference>
<feature type="chain" id="PRO_5021393858" evidence="2">
    <location>
        <begin position="23"/>
        <end position="364"/>
    </location>
</feature>
<feature type="region of interest" description="Disordered" evidence="1">
    <location>
        <begin position="19"/>
        <end position="103"/>
    </location>
</feature>
<protein>
    <submittedName>
        <fullName evidence="3">Uncharacterized protein</fullName>
    </submittedName>
</protein>
<keyword evidence="2" id="KW-0732">Signal</keyword>
<organism evidence="3 4">
    <name type="scientific">Thyridium curvatum</name>
    <dbReference type="NCBI Taxonomy" id="1093900"/>
    <lineage>
        <taxon>Eukaryota</taxon>
        <taxon>Fungi</taxon>
        <taxon>Dikarya</taxon>
        <taxon>Ascomycota</taxon>
        <taxon>Pezizomycotina</taxon>
        <taxon>Sordariomycetes</taxon>
        <taxon>Sordariomycetidae</taxon>
        <taxon>Thyridiales</taxon>
        <taxon>Thyridiaceae</taxon>
        <taxon>Thyridium</taxon>
    </lineage>
</organism>
<reference evidence="3 4" key="1">
    <citation type="submission" date="2019-06" db="EMBL/GenBank/DDBJ databases">
        <title>Draft genome sequence of the filamentous fungus Phialemoniopsis curvata isolated from diesel fuel.</title>
        <authorList>
            <person name="Varaljay V.A."/>
            <person name="Lyon W.J."/>
            <person name="Crouch A.L."/>
            <person name="Drake C.E."/>
            <person name="Hollomon J.M."/>
            <person name="Nadeau L.J."/>
            <person name="Nunn H.S."/>
            <person name="Stevenson B.S."/>
            <person name="Bojanowski C.L."/>
            <person name="Crookes-Goodson W.J."/>
        </authorList>
    </citation>
    <scope>NUCLEOTIDE SEQUENCE [LARGE SCALE GENOMIC DNA]</scope>
    <source>
        <strain evidence="3 4">D216</strain>
    </source>
</reference>
<dbReference type="Proteomes" id="UP000319257">
    <property type="component" value="Unassembled WGS sequence"/>
</dbReference>
<gene>
    <name evidence="3" type="ORF">E0L32_005986</name>
</gene>
<comment type="caution">
    <text evidence="3">The sequence shown here is derived from an EMBL/GenBank/DDBJ whole genome shotgun (WGS) entry which is preliminary data.</text>
</comment>
<evidence type="ECO:0000313" key="3">
    <source>
        <dbReference type="EMBL" id="TPX13515.1"/>
    </source>
</evidence>
<dbReference type="AlphaFoldDB" id="A0A507ART8"/>